<dbReference type="Gene3D" id="3.40.50.1820">
    <property type="entry name" value="alpha/beta hydrolase"/>
    <property type="match status" value="1"/>
</dbReference>
<dbReference type="Proteomes" id="UP000007110">
    <property type="component" value="Unassembled WGS sequence"/>
</dbReference>
<keyword evidence="5" id="KW-0732">Signal</keyword>
<feature type="domain" description="Lipase" evidence="6">
    <location>
        <begin position="46"/>
        <end position="313"/>
    </location>
</feature>
<organism evidence="7 8">
    <name type="scientific">Strongylocentrotus purpuratus</name>
    <name type="common">Purple sea urchin</name>
    <dbReference type="NCBI Taxonomy" id="7668"/>
    <lineage>
        <taxon>Eukaryota</taxon>
        <taxon>Metazoa</taxon>
        <taxon>Echinodermata</taxon>
        <taxon>Eleutherozoa</taxon>
        <taxon>Echinozoa</taxon>
        <taxon>Echinoidea</taxon>
        <taxon>Euechinoidea</taxon>
        <taxon>Echinacea</taxon>
        <taxon>Camarodonta</taxon>
        <taxon>Echinidea</taxon>
        <taxon>Strongylocentrotidae</taxon>
        <taxon>Strongylocentrotus</taxon>
    </lineage>
</organism>
<dbReference type="InterPro" id="IPR013818">
    <property type="entry name" value="Lipase"/>
</dbReference>
<dbReference type="EnsemblMetazoa" id="XM_030983397">
    <property type="protein sequence ID" value="XP_030839257"/>
    <property type="gene ID" value="LOC115918571"/>
</dbReference>
<dbReference type="KEGG" id="spu:115918571"/>
<dbReference type="Pfam" id="PF00151">
    <property type="entry name" value="Lipase"/>
    <property type="match status" value="1"/>
</dbReference>
<evidence type="ECO:0000256" key="2">
    <source>
        <dbReference type="ARBA" id="ARBA00010701"/>
    </source>
</evidence>
<dbReference type="GO" id="GO:0005615">
    <property type="term" value="C:extracellular space"/>
    <property type="evidence" value="ECO:0000318"/>
    <property type="project" value="GO_Central"/>
</dbReference>
<dbReference type="InterPro" id="IPR033906">
    <property type="entry name" value="Lipase_N"/>
</dbReference>
<sequence>MFSSAALAFVALVSVFGGGRCDITFPNYEQLGVFKVKDLPCNGADPESPDEIGTTFELFNKAIPQGEMLDWTNADSVRSSSFNPSWPTHFLIHGWTDTMAKPIWMNLRKALVDRDEPRNVICVDWSTGASSKWYPTPRDNTRVVGRIIGKMIEQLVDNKGARFEDMHIIGHSLGAHIAGYAGEALGGRAGRVTGLDPAGPLFGGTDNQCKLDKSDAMFVDVMHTDGDLVAFGGAGLMEECGDHDWYPHGGKDQPGCGMFDAGCDHMMAIEYFTESVLNKKFPATKWAKTVKDLFKNPSDCIGEGDCPEMGFNDHDDSKYRGGDFEMDTSL</sequence>
<dbReference type="GeneID" id="115918571"/>
<dbReference type="OrthoDB" id="199913at2759"/>
<keyword evidence="8" id="KW-1185">Reference proteome</keyword>
<dbReference type="FunFam" id="3.40.50.1820:FF:000406">
    <property type="entry name" value="Uncharacterized protein"/>
    <property type="match status" value="1"/>
</dbReference>
<evidence type="ECO:0000256" key="3">
    <source>
        <dbReference type="ARBA" id="ARBA00022525"/>
    </source>
</evidence>
<comment type="subcellular location">
    <subcellularLocation>
        <location evidence="1">Secreted</location>
    </subcellularLocation>
</comment>
<evidence type="ECO:0000256" key="5">
    <source>
        <dbReference type="SAM" id="SignalP"/>
    </source>
</evidence>
<dbReference type="GO" id="GO:0016298">
    <property type="term" value="F:lipase activity"/>
    <property type="evidence" value="ECO:0000318"/>
    <property type="project" value="GO_Central"/>
</dbReference>
<feature type="signal peptide" evidence="5">
    <location>
        <begin position="1"/>
        <end position="21"/>
    </location>
</feature>
<dbReference type="InterPro" id="IPR000734">
    <property type="entry name" value="TAG_lipase"/>
</dbReference>
<dbReference type="RefSeq" id="XP_030839257.1">
    <property type="nucleotide sequence ID" value="XM_030983397.1"/>
</dbReference>
<dbReference type="PANTHER" id="PTHR11610">
    <property type="entry name" value="LIPASE"/>
    <property type="match status" value="1"/>
</dbReference>
<name>A0A7M7SXU4_STRPU</name>
<evidence type="ECO:0000259" key="6">
    <source>
        <dbReference type="Pfam" id="PF00151"/>
    </source>
</evidence>
<dbReference type="PRINTS" id="PR00821">
    <property type="entry name" value="TAGLIPASE"/>
</dbReference>
<evidence type="ECO:0000313" key="8">
    <source>
        <dbReference type="Proteomes" id="UP000007110"/>
    </source>
</evidence>
<reference evidence="7" key="2">
    <citation type="submission" date="2021-01" db="UniProtKB">
        <authorList>
            <consortium name="EnsemblMetazoa"/>
        </authorList>
    </citation>
    <scope>IDENTIFICATION</scope>
</reference>
<proteinExistence type="inferred from homology"/>
<dbReference type="InParanoid" id="A0A7M7SXU4"/>
<evidence type="ECO:0000256" key="4">
    <source>
        <dbReference type="RuleBase" id="RU004262"/>
    </source>
</evidence>
<dbReference type="GO" id="GO:0016042">
    <property type="term" value="P:lipid catabolic process"/>
    <property type="evidence" value="ECO:0000318"/>
    <property type="project" value="GO_Central"/>
</dbReference>
<protein>
    <recommendedName>
        <fullName evidence="6">Lipase domain-containing protein</fullName>
    </recommendedName>
</protein>
<dbReference type="PANTHER" id="PTHR11610:SF178">
    <property type="entry name" value="LIPASE MEMBER H-A-LIKE PROTEIN"/>
    <property type="match status" value="1"/>
</dbReference>
<evidence type="ECO:0000313" key="7">
    <source>
        <dbReference type="EnsemblMetazoa" id="XP_030839257"/>
    </source>
</evidence>
<evidence type="ECO:0000256" key="1">
    <source>
        <dbReference type="ARBA" id="ARBA00004613"/>
    </source>
</evidence>
<reference evidence="8" key="1">
    <citation type="submission" date="2015-02" db="EMBL/GenBank/DDBJ databases">
        <title>Genome sequencing for Strongylocentrotus purpuratus.</title>
        <authorList>
            <person name="Murali S."/>
            <person name="Liu Y."/>
            <person name="Vee V."/>
            <person name="English A."/>
            <person name="Wang M."/>
            <person name="Skinner E."/>
            <person name="Han Y."/>
            <person name="Muzny D.M."/>
            <person name="Worley K.C."/>
            <person name="Gibbs R.A."/>
        </authorList>
    </citation>
    <scope>NUCLEOTIDE SEQUENCE</scope>
</reference>
<comment type="similarity">
    <text evidence="2 4">Belongs to the AB hydrolase superfamily. Lipase family.</text>
</comment>
<accession>A0A7M7SXU4</accession>
<keyword evidence="3" id="KW-0964">Secreted</keyword>
<dbReference type="InterPro" id="IPR029058">
    <property type="entry name" value="AB_hydrolase_fold"/>
</dbReference>
<dbReference type="AlphaFoldDB" id="A0A7M7SXU4"/>
<dbReference type="OMA" id="RINTHFT"/>
<feature type="chain" id="PRO_5029786958" description="Lipase domain-containing protein" evidence="5">
    <location>
        <begin position="22"/>
        <end position="330"/>
    </location>
</feature>
<dbReference type="SUPFAM" id="SSF53474">
    <property type="entry name" value="alpha/beta-Hydrolases"/>
    <property type="match status" value="1"/>
</dbReference>
<dbReference type="CDD" id="cd00707">
    <property type="entry name" value="Pancreat_lipase_like"/>
    <property type="match status" value="1"/>
</dbReference>